<evidence type="ECO:0000259" key="6">
    <source>
        <dbReference type="SMART" id="SM00382"/>
    </source>
</evidence>
<dbReference type="SMART" id="SM00382">
    <property type="entry name" value="AAA"/>
    <property type="match status" value="1"/>
</dbReference>
<dbReference type="GO" id="GO:0006260">
    <property type="term" value="P:DNA replication"/>
    <property type="evidence" value="ECO:0007669"/>
    <property type="project" value="UniProtKB-KW"/>
</dbReference>
<evidence type="ECO:0000256" key="1">
    <source>
        <dbReference type="ARBA" id="ARBA00022705"/>
    </source>
</evidence>
<accession>A0A1D2VIM4</accession>
<keyword evidence="2" id="KW-0547">Nucleotide-binding</keyword>
<dbReference type="InterPro" id="IPR027417">
    <property type="entry name" value="P-loop_NTPase"/>
</dbReference>
<protein>
    <recommendedName>
        <fullName evidence="6">AAA+ ATPase domain-containing protein</fullName>
    </recommendedName>
</protein>
<dbReference type="InterPro" id="IPR003959">
    <property type="entry name" value="ATPase_AAA_core"/>
</dbReference>
<dbReference type="STRING" id="1344418.A0A1D2VIM4"/>
<dbReference type="PANTHER" id="PTHR23389:SF3">
    <property type="entry name" value="CHROMOSOME TRANSMISSION FIDELITY PROTEIN 18 HOMOLOG"/>
    <property type="match status" value="1"/>
</dbReference>
<feature type="domain" description="AAA+ ATPase" evidence="6">
    <location>
        <begin position="324"/>
        <end position="491"/>
    </location>
</feature>
<dbReference type="Gene3D" id="1.10.8.60">
    <property type="match status" value="1"/>
</dbReference>
<name>A0A1D2VIM4_9ASCO</name>
<evidence type="ECO:0000313" key="8">
    <source>
        <dbReference type="Proteomes" id="UP000095038"/>
    </source>
</evidence>
<dbReference type="PANTHER" id="PTHR23389">
    <property type="entry name" value="CHROMOSOME TRANSMISSION FIDELITY FACTOR 18"/>
    <property type="match status" value="1"/>
</dbReference>
<dbReference type="CDD" id="cd18140">
    <property type="entry name" value="HLD_clamp_RFC"/>
    <property type="match status" value="1"/>
</dbReference>
<dbReference type="SUPFAM" id="SSF52540">
    <property type="entry name" value="P-loop containing nucleoside triphosphate hydrolases"/>
    <property type="match status" value="1"/>
</dbReference>
<dbReference type="Proteomes" id="UP000095038">
    <property type="component" value="Unassembled WGS sequence"/>
</dbReference>
<dbReference type="OrthoDB" id="2195431at2759"/>
<proteinExistence type="predicted"/>
<dbReference type="InterPro" id="IPR003593">
    <property type="entry name" value="AAA+_ATPase"/>
</dbReference>
<organism evidence="7 8">
    <name type="scientific">Ascoidea rubescens DSM 1968</name>
    <dbReference type="NCBI Taxonomy" id="1344418"/>
    <lineage>
        <taxon>Eukaryota</taxon>
        <taxon>Fungi</taxon>
        <taxon>Dikarya</taxon>
        <taxon>Ascomycota</taxon>
        <taxon>Saccharomycotina</taxon>
        <taxon>Saccharomycetes</taxon>
        <taxon>Ascoideaceae</taxon>
        <taxon>Ascoidea</taxon>
    </lineage>
</organism>
<keyword evidence="3" id="KW-0067">ATP-binding</keyword>
<dbReference type="GO" id="GO:0003677">
    <property type="term" value="F:DNA binding"/>
    <property type="evidence" value="ECO:0007669"/>
    <property type="project" value="TreeGrafter"/>
</dbReference>
<dbReference type="Pfam" id="PF00004">
    <property type="entry name" value="AAA"/>
    <property type="match status" value="1"/>
</dbReference>
<evidence type="ECO:0000313" key="7">
    <source>
        <dbReference type="EMBL" id="ODV61390.1"/>
    </source>
</evidence>
<feature type="coiled-coil region" evidence="4">
    <location>
        <begin position="106"/>
        <end position="133"/>
    </location>
</feature>
<dbReference type="GeneID" id="30967038"/>
<dbReference type="GO" id="GO:0005634">
    <property type="term" value="C:nucleus"/>
    <property type="evidence" value="ECO:0007669"/>
    <property type="project" value="TreeGrafter"/>
</dbReference>
<reference evidence="8" key="1">
    <citation type="submission" date="2016-05" db="EMBL/GenBank/DDBJ databases">
        <title>Comparative genomics of biotechnologically important yeasts.</title>
        <authorList>
            <consortium name="DOE Joint Genome Institute"/>
            <person name="Riley R."/>
            <person name="Haridas S."/>
            <person name="Wolfe K.H."/>
            <person name="Lopes M.R."/>
            <person name="Hittinger C.T."/>
            <person name="Goker M."/>
            <person name="Salamov A."/>
            <person name="Wisecaver J."/>
            <person name="Long T.M."/>
            <person name="Aerts A.L."/>
            <person name="Barry K."/>
            <person name="Choi C."/>
            <person name="Clum A."/>
            <person name="Coughlan A.Y."/>
            <person name="Deshpande S."/>
            <person name="Douglass A.P."/>
            <person name="Hanson S.J."/>
            <person name="Klenk H.-P."/>
            <person name="Labutti K."/>
            <person name="Lapidus A."/>
            <person name="Lindquist E."/>
            <person name="Lipzen A."/>
            <person name="Meier-Kolthoff J.P."/>
            <person name="Ohm R.A."/>
            <person name="Otillar R.P."/>
            <person name="Pangilinan J."/>
            <person name="Peng Y."/>
            <person name="Rokas A."/>
            <person name="Rosa C.A."/>
            <person name="Scheuner C."/>
            <person name="Sibirny A.A."/>
            <person name="Slot J.C."/>
            <person name="Stielow J.B."/>
            <person name="Sun H."/>
            <person name="Kurtzman C.P."/>
            <person name="Blackwell M."/>
            <person name="Grigoriev I.V."/>
            <person name="Jeffries T.W."/>
        </authorList>
    </citation>
    <scope>NUCLEOTIDE SEQUENCE [LARGE SCALE GENOMIC DNA]</scope>
    <source>
        <strain evidence="8">DSM 1968</strain>
    </source>
</reference>
<feature type="region of interest" description="Disordered" evidence="5">
    <location>
        <begin position="829"/>
        <end position="871"/>
    </location>
</feature>
<evidence type="ECO:0000256" key="3">
    <source>
        <dbReference type="ARBA" id="ARBA00022840"/>
    </source>
</evidence>
<keyword evidence="8" id="KW-1185">Reference proteome</keyword>
<keyword evidence="4" id="KW-0175">Coiled coil</keyword>
<evidence type="ECO:0000256" key="5">
    <source>
        <dbReference type="SAM" id="MobiDB-lite"/>
    </source>
</evidence>
<dbReference type="AlphaFoldDB" id="A0A1D2VIM4"/>
<dbReference type="FunCoup" id="A0A1D2VIM4">
    <property type="interactions" value="858"/>
</dbReference>
<gene>
    <name evidence="7" type="ORF">ASCRUDRAFT_7627</name>
</gene>
<evidence type="ECO:0000256" key="2">
    <source>
        <dbReference type="ARBA" id="ARBA00022741"/>
    </source>
</evidence>
<feature type="compositionally biased region" description="Basic and acidic residues" evidence="5">
    <location>
        <begin position="829"/>
        <end position="860"/>
    </location>
</feature>
<dbReference type="Gene3D" id="3.40.50.300">
    <property type="entry name" value="P-loop containing nucleotide triphosphate hydrolases"/>
    <property type="match status" value="1"/>
</dbReference>
<evidence type="ECO:0000256" key="4">
    <source>
        <dbReference type="SAM" id="Coils"/>
    </source>
</evidence>
<dbReference type="InParanoid" id="A0A1D2VIM4"/>
<dbReference type="CDD" id="cd00009">
    <property type="entry name" value="AAA"/>
    <property type="match status" value="1"/>
</dbReference>
<dbReference type="InterPro" id="IPR047854">
    <property type="entry name" value="RFC_lid"/>
</dbReference>
<dbReference type="EMBL" id="KV454479">
    <property type="protein sequence ID" value="ODV61390.1"/>
    <property type="molecule type" value="Genomic_DNA"/>
</dbReference>
<dbReference type="GO" id="GO:0016887">
    <property type="term" value="F:ATP hydrolysis activity"/>
    <property type="evidence" value="ECO:0007669"/>
    <property type="project" value="InterPro"/>
</dbReference>
<dbReference type="GO" id="GO:0005524">
    <property type="term" value="F:ATP binding"/>
    <property type="evidence" value="ECO:0007669"/>
    <property type="project" value="UniProtKB-KW"/>
</dbReference>
<dbReference type="RefSeq" id="XP_020047697.1">
    <property type="nucleotide sequence ID" value="XM_020193402.1"/>
</dbReference>
<keyword evidence="1" id="KW-0235">DNA replication</keyword>
<sequence length="924" mass="107338">MAANNDPNADIQNKRANSDIKNDFKTFAVLSGNQGAPSIFKLPSFSNSILFENSQIAKNTNDSNINPDKNSTNGLLDFPDFLKHSLPIIDQSLSSHNSYPDSLFFQNSLENQIEQLNENLDENLDSLPELNTKNSFSLNNSIDDVLKNSLNSLDTSNISNPFENLESPNSNLFKTKSVKLFNNKTIKLRSKININISDSSILNKKNNLVNQNDSIINIDTLFKNLEISNIYKKNRLNNLKKLNNSNQLQNTSSKNSLFVDKYRPKSFLDLIGNEKQNRSILKWLNQWNHCAFNNQSDLYKHDNNHNNNNNNNNMEIDDPFNRPNKKILLINGPPGTGKTTISHLIGKQLGYEILEINASDERSGVRVKEKLLNLLNNNLLNAKPLLLICDEIDGASEIGFINILLNIVQNDDKLTKQLIQLQLQNQNKNKLKNSKKKFKFILRPIITICNDLYSPVLEKLRNVSEIVTFKKISSNLIKSRLKRVCDLEKMAVSNKGELLDEIIELSNNDIRSSLNLLQFKNNAIKHGFNVNSDFENINENNYKDINIPVFRLNNLIFKRNITKNKIENYNKLKGLLNYKVGNINIEKLNNNLFKTFPKFNDNNRLFNNEKSFSKVLDWINFNDYLSKSRFQLNSNSMGGGEDLIKYLYDVPLVFFEVFNDFNNNNSNISSTVRGNMKQKENDNEDDEWEISNRNKRNKMMISKFLDGNSKMIMYCNGLKKRDLVIEFLPYIYNFMLKIDDDFNEHSKEFKSKVQKVIEIMNILNISISYNSNNGDSDQEFNKNGYFFEFEPNFKVITLFGKQKNKNTNPRITRLVKNEIRKINEQKEKEKMTELKKRKATDSRYNEREITLKSSKNKDNDSNSEENESDRKRKKVTVMDFFKNSYHLEENKASKDKQKSDRIWIKYHEGFTNAVRKNVLWKDLF</sequence>